<dbReference type="Proteomes" id="UP001600650">
    <property type="component" value="Unassembled WGS sequence"/>
</dbReference>
<evidence type="ECO:0000313" key="1">
    <source>
        <dbReference type="EMBL" id="MFE7963876.1"/>
    </source>
</evidence>
<gene>
    <name evidence="1" type="ORF">ACFU0X_12600</name>
</gene>
<proteinExistence type="predicted"/>
<dbReference type="EMBL" id="JBHVBU010000027">
    <property type="protein sequence ID" value="MFE7963876.1"/>
    <property type="molecule type" value="Genomic_DNA"/>
</dbReference>
<name>A0ABW6JFN5_STRCE</name>
<organism evidence="1 2">
    <name type="scientific">Streptomyces cellulosae</name>
    <dbReference type="NCBI Taxonomy" id="1968"/>
    <lineage>
        <taxon>Bacteria</taxon>
        <taxon>Bacillati</taxon>
        <taxon>Actinomycetota</taxon>
        <taxon>Actinomycetes</taxon>
        <taxon>Kitasatosporales</taxon>
        <taxon>Streptomycetaceae</taxon>
        <taxon>Streptomyces</taxon>
    </lineage>
</organism>
<sequence length="75" mass="8240">MSAGEPRLTVSPVPTTRAELVEAWAAELERAGRDLPEGWRALSTEQIRGRYLHQRLVNAPNADDIDPGMDGPESD</sequence>
<accession>A0ABW6JFN5</accession>
<dbReference type="RefSeq" id="WP_381726425.1">
    <property type="nucleotide sequence ID" value="NZ_JBHVBU010000027.1"/>
</dbReference>
<reference evidence="1 2" key="1">
    <citation type="submission" date="2024-09" db="EMBL/GenBank/DDBJ databases">
        <title>The Natural Products Discovery Center: Release of the First 8490 Sequenced Strains for Exploring Actinobacteria Biosynthetic Diversity.</title>
        <authorList>
            <person name="Kalkreuter E."/>
            <person name="Kautsar S.A."/>
            <person name="Yang D."/>
            <person name="Bader C.D."/>
            <person name="Teijaro C.N."/>
            <person name="Fluegel L."/>
            <person name="Davis C.M."/>
            <person name="Simpson J.R."/>
            <person name="Lauterbach L."/>
            <person name="Steele A.D."/>
            <person name="Gui C."/>
            <person name="Meng S."/>
            <person name="Li G."/>
            <person name="Viehrig K."/>
            <person name="Ye F."/>
            <person name="Su P."/>
            <person name="Kiefer A.F."/>
            <person name="Nichols A."/>
            <person name="Cepeda A.J."/>
            <person name="Yan W."/>
            <person name="Fan B."/>
            <person name="Jiang Y."/>
            <person name="Adhikari A."/>
            <person name="Zheng C.-J."/>
            <person name="Schuster L."/>
            <person name="Cowan T.M."/>
            <person name="Smanski M.J."/>
            <person name="Chevrette M.G."/>
            <person name="De Carvalho L.P.S."/>
            <person name="Shen B."/>
        </authorList>
    </citation>
    <scope>NUCLEOTIDE SEQUENCE [LARGE SCALE GENOMIC DNA]</scope>
    <source>
        <strain evidence="1 2">NPDC057399</strain>
    </source>
</reference>
<comment type="caution">
    <text evidence="1">The sequence shown here is derived from an EMBL/GenBank/DDBJ whole genome shotgun (WGS) entry which is preliminary data.</text>
</comment>
<keyword evidence="2" id="KW-1185">Reference proteome</keyword>
<evidence type="ECO:0000313" key="2">
    <source>
        <dbReference type="Proteomes" id="UP001600650"/>
    </source>
</evidence>
<protein>
    <submittedName>
        <fullName evidence="1">Uncharacterized protein</fullName>
    </submittedName>
</protein>